<dbReference type="Proteomes" id="UP001205748">
    <property type="component" value="Unassembled WGS sequence"/>
</dbReference>
<keyword evidence="12" id="KW-0175">Coiled coil</keyword>
<dbReference type="GO" id="GO:0003887">
    <property type="term" value="F:DNA-directed DNA polymerase activity"/>
    <property type="evidence" value="ECO:0007669"/>
    <property type="project" value="UniProtKB-KW"/>
</dbReference>
<dbReference type="Pfam" id="PF12169">
    <property type="entry name" value="DNA_pol3_gamma3"/>
    <property type="match status" value="1"/>
</dbReference>
<dbReference type="InterPro" id="IPR022754">
    <property type="entry name" value="DNA_pol_III_gamma-3"/>
</dbReference>
<dbReference type="GO" id="GO:0005524">
    <property type="term" value="F:ATP binding"/>
    <property type="evidence" value="ECO:0007669"/>
    <property type="project" value="UniProtKB-KW"/>
</dbReference>
<sequence length="553" mass="63030">MSYIALYRKWRPKTFEDVVGQEHITTTLKNQILFNRIAHAYLFSGTRGTGKTSTAKIFARAVNCPHHIQGDPCHQCEVCKEIESSGVMDIIEIDAASNRGVDEIRDLRERVKYPPSLGRYKVYIIDEVHMLTQEAFNALLKTLEEPPKHVIFILATTEPHKLPATILSRCQRFDFKRVTLKDMVGRMEYICREMDISIEEKALELIAKNAEGAMRDALSILDQCLSLVEENQTITYENITDTLGLASESWVYDIAGSILKQDIRNTLSLLHEMMDNGKDILQMVKQLREHFRNLLMVKTLSQAENILEMTAEQIESLKNQGEEIIEERLFRFIDHLNQVENKMKTTSQPVIILEMELINLCKQPKGESLESLLERISILEKKIQDGMVTQASPSPRVTPTPTPPPPSRPKVQPTPSPTRTSVPPQGEEQETLQRNDSLTKENIQEKWGDILREVRKRKVSVEALLKEGQLAQYDKGKLLLGFKEGFGFHQTALSRKDNLGLLQQVISQVMNSAIKVECVMMDQITFSGQEEVDIVDKTIEIFGEDVVEIVEEK</sequence>
<dbReference type="GO" id="GO:0009360">
    <property type="term" value="C:DNA polymerase III complex"/>
    <property type="evidence" value="ECO:0007669"/>
    <property type="project" value="InterPro"/>
</dbReference>
<dbReference type="PANTHER" id="PTHR11669:SF0">
    <property type="entry name" value="PROTEIN STICHEL-LIKE 2"/>
    <property type="match status" value="1"/>
</dbReference>
<keyword evidence="10" id="KW-0239">DNA-directed DNA polymerase</keyword>
<dbReference type="InterPro" id="IPR027417">
    <property type="entry name" value="P-loop_NTPase"/>
</dbReference>
<dbReference type="InterPro" id="IPR050238">
    <property type="entry name" value="DNA_Rep/Repair_Clamp_Loader"/>
</dbReference>
<dbReference type="FunFam" id="3.40.50.300:FF:000014">
    <property type="entry name" value="DNA polymerase III subunit gamma/tau"/>
    <property type="match status" value="1"/>
</dbReference>
<feature type="coiled-coil region" evidence="12">
    <location>
        <begin position="300"/>
        <end position="327"/>
    </location>
</feature>
<organism evidence="15 16">
    <name type="scientific">Irregularibacter muris</name>
    <dbReference type="NCBI Taxonomy" id="1796619"/>
    <lineage>
        <taxon>Bacteria</taxon>
        <taxon>Bacillati</taxon>
        <taxon>Bacillota</taxon>
        <taxon>Clostridia</taxon>
        <taxon>Eubacteriales</taxon>
        <taxon>Eubacteriaceae</taxon>
        <taxon>Irregularibacter</taxon>
    </lineage>
</organism>
<feature type="region of interest" description="Disordered" evidence="13">
    <location>
        <begin position="387"/>
        <end position="439"/>
    </location>
</feature>
<evidence type="ECO:0000256" key="11">
    <source>
        <dbReference type="ARBA" id="ARBA00049244"/>
    </source>
</evidence>
<name>A0AAE3HJE4_9FIRM</name>
<dbReference type="GO" id="GO:0003677">
    <property type="term" value="F:DNA binding"/>
    <property type="evidence" value="ECO:0007669"/>
    <property type="project" value="InterPro"/>
</dbReference>
<dbReference type="SMART" id="SM00382">
    <property type="entry name" value="AAA"/>
    <property type="match status" value="1"/>
</dbReference>
<dbReference type="Gene3D" id="1.20.272.10">
    <property type="match status" value="1"/>
</dbReference>
<keyword evidence="7" id="KW-0547">Nucleotide-binding</keyword>
<keyword evidence="9" id="KW-0067">ATP-binding</keyword>
<dbReference type="NCBIfam" id="NF004046">
    <property type="entry name" value="PRK05563.1"/>
    <property type="match status" value="1"/>
</dbReference>
<dbReference type="Pfam" id="PF13177">
    <property type="entry name" value="DNA_pol3_delta2"/>
    <property type="match status" value="1"/>
</dbReference>
<dbReference type="EMBL" id="JANKAS010000016">
    <property type="protein sequence ID" value="MCR1899959.1"/>
    <property type="molecule type" value="Genomic_DNA"/>
</dbReference>
<dbReference type="EC" id="2.7.7.7" evidence="2"/>
<dbReference type="GO" id="GO:0006261">
    <property type="term" value="P:DNA-templated DNA replication"/>
    <property type="evidence" value="ECO:0007669"/>
    <property type="project" value="TreeGrafter"/>
</dbReference>
<dbReference type="NCBIfam" id="TIGR01128">
    <property type="entry name" value="holA"/>
    <property type="match status" value="1"/>
</dbReference>
<dbReference type="CDD" id="cd00009">
    <property type="entry name" value="AAA"/>
    <property type="match status" value="1"/>
</dbReference>
<dbReference type="Gene3D" id="1.10.8.60">
    <property type="match status" value="1"/>
</dbReference>
<keyword evidence="3 15" id="KW-0808">Transferase</keyword>
<feature type="domain" description="AAA+ ATPase" evidence="14">
    <location>
        <begin position="37"/>
        <end position="179"/>
    </location>
</feature>
<evidence type="ECO:0000256" key="6">
    <source>
        <dbReference type="ARBA" id="ARBA00022723"/>
    </source>
</evidence>
<accession>A0AAE3HJE4</accession>
<feature type="compositionally biased region" description="Pro residues" evidence="13">
    <location>
        <begin position="396"/>
        <end position="416"/>
    </location>
</feature>
<comment type="similarity">
    <text evidence="1">Belongs to the DnaX/STICHEL family.</text>
</comment>
<protein>
    <recommendedName>
        <fullName evidence="2">DNA-directed DNA polymerase</fullName>
        <ecNumber evidence="2">2.7.7.7</ecNumber>
    </recommendedName>
</protein>
<dbReference type="AlphaFoldDB" id="A0AAE3HJE4"/>
<dbReference type="Pfam" id="PF22608">
    <property type="entry name" value="DNAX_ATPase_lid"/>
    <property type="match status" value="1"/>
</dbReference>
<dbReference type="Pfam" id="PF20964">
    <property type="entry name" value="DnaX_C"/>
    <property type="match status" value="1"/>
</dbReference>
<gene>
    <name evidence="15" type="primary">dnaX</name>
    <name evidence="15" type="ORF">NSA47_13400</name>
</gene>
<evidence type="ECO:0000256" key="5">
    <source>
        <dbReference type="ARBA" id="ARBA00022705"/>
    </source>
</evidence>
<dbReference type="GO" id="GO:0046872">
    <property type="term" value="F:metal ion binding"/>
    <property type="evidence" value="ECO:0007669"/>
    <property type="project" value="UniProtKB-KW"/>
</dbReference>
<dbReference type="InterPro" id="IPR012763">
    <property type="entry name" value="DNA_pol_III_sug/sutau_N"/>
</dbReference>
<evidence type="ECO:0000259" key="14">
    <source>
        <dbReference type="SMART" id="SM00382"/>
    </source>
</evidence>
<dbReference type="InterPro" id="IPR003593">
    <property type="entry name" value="AAA+_ATPase"/>
</dbReference>
<dbReference type="SUPFAM" id="SSF48019">
    <property type="entry name" value="post-AAA+ oligomerization domain-like"/>
    <property type="match status" value="1"/>
</dbReference>
<evidence type="ECO:0000256" key="8">
    <source>
        <dbReference type="ARBA" id="ARBA00022833"/>
    </source>
</evidence>
<evidence type="ECO:0000256" key="10">
    <source>
        <dbReference type="ARBA" id="ARBA00022932"/>
    </source>
</evidence>
<dbReference type="CDD" id="cd18137">
    <property type="entry name" value="HLD_clamp_pol_III_gamma_tau"/>
    <property type="match status" value="1"/>
</dbReference>
<dbReference type="InterPro" id="IPR008921">
    <property type="entry name" value="DNA_pol3_clamp-load_cplx_C"/>
</dbReference>
<proteinExistence type="inferred from homology"/>
<keyword evidence="4 15" id="KW-0548">Nucleotidyltransferase</keyword>
<evidence type="ECO:0000313" key="15">
    <source>
        <dbReference type="EMBL" id="MCR1899959.1"/>
    </source>
</evidence>
<evidence type="ECO:0000256" key="12">
    <source>
        <dbReference type="SAM" id="Coils"/>
    </source>
</evidence>
<reference evidence="15" key="1">
    <citation type="submission" date="2022-07" db="EMBL/GenBank/DDBJ databases">
        <title>Enhanced cultured diversity of the mouse gut microbiota enables custom-made synthetic communities.</title>
        <authorList>
            <person name="Afrizal A."/>
        </authorList>
    </citation>
    <scope>NUCLEOTIDE SEQUENCE</scope>
    <source>
        <strain evidence="15">DSM 28593</strain>
    </source>
</reference>
<evidence type="ECO:0000256" key="7">
    <source>
        <dbReference type="ARBA" id="ARBA00022741"/>
    </source>
</evidence>
<evidence type="ECO:0000256" key="1">
    <source>
        <dbReference type="ARBA" id="ARBA00006360"/>
    </source>
</evidence>
<evidence type="ECO:0000256" key="13">
    <source>
        <dbReference type="SAM" id="MobiDB-lite"/>
    </source>
</evidence>
<evidence type="ECO:0000256" key="2">
    <source>
        <dbReference type="ARBA" id="ARBA00012417"/>
    </source>
</evidence>
<evidence type="ECO:0000313" key="16">
    <source>
        <dbReference type="Proteomes" id="UP001205748"/>
    </source>
</evidence>
<keyword evidence="8" id="KW-0862">Zinc</keyword>
<dbReference type="SUPFAM" id="SSF52540">
    <property type="entry name" value="P-loop containing nucleoside triphosphate hydrolases"/>
    <property type="match status" value="1"/>
</dbReference>
<evidence type="ECO:0000256" key="3">
    <source>
        <dbReference type="ARBA" id="ARBA00022679"/>
    </source>
</evidence>
<dbReference type="InterPro" id="IPR045085">
    <property type="entry name" value="HLD_clamp_pol_III_gamma_tau"/>
</dbReference>
<dbReference type="InterPro" id="IPR005790">
    <property type="entry name" value="DNA_polIII_delta"/>
</dbReference>
<evidence type="ECO:0000256" key="4">
    <source>
        <dbReference type="ARBA" id="ARBA00022695"/>
    </source>
</evidence>
<dbReference type="NCBIfam" id="TIGR02397">
    <property type="entry name" value="dnaX_nterm"/>
    <property type="match status" value="1"/>
</dbReference>
<evidence type="ECO:0000256" key="9">
    <source>
        <dbReference type="ARBA" id="ARBA00022840"/>
    </source>
</evidence>
<dbReference type="Gene3D" id="3.40.50.300">
    <property type="entry name" value="P-loop containing nucleotide triphosphate hydrolases"/>
    <property type="match status" value="1"/>
</dbReference>
<comment type="caution">
    <text evidence="15">The sequence shown here is derived from an EMBL/GenBank/DDBJ whole genome shotgun (WGS) entry which is preliminary data.</text>
</comment>
<comment type="catalytic activity">
    <reaction evidence="11">
        <text>DNA(n) + a 2'-deoxyribonucleoside 5'-triphosphate = DNA(n+1) + diphosphate</text>
        <dbReference type="Rhea" id="RHEA:22508"/>
        <dbReference type="Rhea" id="RHEA-COMP:17339"/>
        <dbReference type="Rhea" id="RHEA-COMP:17340"/>
        <dbReference type="ChEBI" id="CHEBI:33019"/>
        <dbReference type="ChEBI" id="CHEBI:61560"/>
        <dbReference type="ChEBI" id="CHEBI:173112"/>
        <dbReference type="EC" id="2.7.7.7"/>
    </reaction>
</comment>
<keyword evidence="5" id="KW-0235">DNA replication</keyword>
<keyword evidence="16" id="KW-1185">Reference proteome</keyword>
<dbReference type="PANTHER" id="PTHR11669">
    <property type="entry name" value="REPLICATION FACTOR C / DNA POLYMERASE III GAMMA-TAU SUBUNIT"/>
    <property type="match status" value="1"/>
</dbReference>
<dbReference type="FunFam" id="1.10.8.60:FF:000013">
    <property type="entry name" value="DNA polymerase III subunit gamma/tau"/>
    <property type="match status" value="1"/>
</dbReference>
<keyword evidence="6" id="KW-0479">Metal-binding</keyword>
<dbReference type="InterPro" id="IPR048448">
    <property type="entry name" value="DnaX-like_C"/>
</dbReference>